<dbReference type="Proteomes" id="UP001301769">
    <property type="component" value="Unassembled WGS sequence"/>
</dbReference>
<organism evidence="2 3">
    <name type="scientific">Rhypophila decipiens</name>
    <dbReference type="NCBI Taxonomy" id="261697"/>
    <lineage>
        <taxon>Eukaryota</taxon>
        <taxon>Fungi</taxon>
        <taxon>Dikarya</taxon>
        <taxon>Ascomycota</taxon>
        <taxon>Pezizomycotina</taxon>
        <taxon>Sordariomycetes</taxon>
        <taxon>Sordariomycetidae</taxon>
        <taxon>Sordariales</taxon>
        <taxon>Naviculisporaceae</taxon>
        <taxon>Rhypophila</taxon>
    </lineage>
</organism>
<dbReference type="EMBL" id="MU858052">
    <property type="protein sequence ID" value="KAK4218644.1"/>
    <property type="molecule type" value="Genomic_DNA"/>
</dbReference>
<name>A0AAN6YG11_9PEZI</name>
<sequence length="91" mass="9804">MGVWGDCVIELITVLTSALTSFSSPATSADPNNGSQRMVSAEFSMALCHGCNCPPSLGVLFPFILNRNELACSRPLLIQFRVRSSPRVVMS</sequence>
<reference evidence="2" key="1">
    <citation type="journal article" date="2023" name="Mol. Phylogenet. Evol.">
        <title>Genome-scale phylogeny and comparative genomics of the fungal order Sordariales.</title>
        <authorList>
            <person name="Hensen N."/>
            <person name="Bonometti L."/>
            <person name="Westerberg I."/>
            <person name="Brannstrom I.O."/>
            <person name="Guillou S."/>
            <person name="Cros-Aarteil S."/>
            <person name="Calhoun S."/>
            <person name="Haridas S."/>
            <person name="Kuo A."/>
            <person name="Mondo S."/>
            <person name="Pangilinan J."/>
            <person name="Riley R."/>
            <person name="LaButti K."/>
            <person name="Andreopoulos B."/>
            <person name="Lipzen A."/>
            <person name="Chen C."/>
            <person name="Yan M."/>
            <person name="Daum C."/>
            <person name="Ng V."/>
            <person name="Clum A."/>
            <person name="Steindorff A."/>
            <person name="Ohm R.A."/>
            <person name="Martin F."/>
            <person name="Silar P."/>
            <person name="Natvig D.O."/>
            <person name="Lalanne C."/>
            <person name="Gautier V."/>
            <person name="Ament-Velasquez S.L."/>
            <person name="Kruys A."/>
            <person name="Hutchinson M.I."/>
            <person name="Powell A.J."/>
            <person name="Barry K."/>
            <person name="Miller A.N."/>
            <person name="Grigoriev I.V."/>
            <person name="Debuchy R."/>
            <person name="Gladieux P."/>
            <person name="Hiltunen Thoren M."/>
            <person name="Johannesson H."/>
        </authorList>
    </citation>
    <scope>NUCLEOTIDE SEQUENCE</scope>
    <source>
        <strain evidence="2">PSN293</strain>
    </source>
</reference>
<keyword evidence="1" id="KW-0732">Signal</keyword>
<reference evidence="2" key="2">
    <citation type="submission" date="2023-05" db="EMBL/GenBank/DDBJ databases">
        <authorList>
            <consortium name="Lawrence Berkeley National Laboratory"/>
            <person name="Steindorff A."/>
            <person name="Hensen N."/>
            <person name="Bonometti L."/>
            <person name="Westerberg I."/>
            <person name="Brannstrom I.O."/>
            <person name="Guillou S."/>
            <person name="Cros-Aarteil S."/>
            <person name="Calhoun S."/>
            <person name="Haridas S."/>
            <person name="Kuo A."/>
            <person name="Mondo S."/>
            <person name="Pangilinan J."/>
            <person name="Riley R."/>
            <person name="Labutti K."/>
            <person name="Andreopoulos B."/>
            <person name="Lipzen A."/>
            <person name="Chen C."/>
            <person name="Yanf M."/>
            <person name="Daum C."/>
            <person name="Ng V."/>
            <person name="Clum A."/>
            <person name="Ohm R."/>
            <person name="Martin F."/>
            <person name="Silar P."/>
            <person name="Natvig D."/>
            <person name="Lalanne C."/>
            <person name="Gautier V."/>
            <person name="Ament-Velasquez S.L."/>
            <person name="Kruys A."/>
            <person name="Hutchinson M.I."/>
            <person name="Powell A.J."/>
            <person name="Barry K."/>
            <person name="Miller A.N."/>
            <person name="Grigoriev I.V."/>
            <person name="Debuchy R."/>
            <person name="Gladieux P."/>
            <person name="Thoren M.H."/>
            <person name="Johannesson H."/>
        </authorList>
    </citation>
    <scope>NUCLEOTIDE SEQUENCE</scope>
    <source>
        <strain evidence="2">PSN293</strain>
    </source>
</reference>
<accession>A0AAN6YG11</accession>
<evidence type="ECO:0008006" key="4">
    <source>
        <dbReference type="Google" id="ProtNLM"/>
    </source>
</evidence>
<gene>
    <name evidence="2" type="ORF">QBC37DRAFT_190437</name>
</gene>
<evidence type="ECO:0000313" key="2">
    <source>
        <dbReference type="EMBL" id="KAK4218644.1"/>
    </source>
</evidence>
<feature type="signal peptide" evidence="1">
    <location>
        <begin position="1"/>
        <end position="29"/>
    </location>
</feature>
<proteinExistence type="predicted"/>
<dbReference type="AlphaFoldDB" id="A0AAN6YG11"/>
<evidence type="ECO:0000313" key="3">
    <source>
        <dbReference type="Proteomes" id="UP001301769"/>
    </source>
</evidence>
<feature type="chain" id="PRO_5042924772" description="Secreted protein" evidence="1">
    <location>
        <begin position="30"/>
        <end position="91"/>
    </location>
</feature>
<protein>
    <recommendedName>
        <fullName evidence="4">Secreted protein</fullName>
    </recommendedName>
</protein>
<comment type="caution">
    <text evidence="2">The sequence shown here is derived from an EMBL/GenBank/DDBJ whole genome shotgun (WGS) entry which is preliminary data.</text>
</comment>
<keyword evidence="3" id="KW-1185">Reference proteome</keyword>
<evidence type="ECO:0000256" key="1">
    <source>
        <dbReference type="SAM" id="SignalP"/>
    </source>
</evidence>